<name>A0A976M9D1_THEOR</name>
<evidence type="ECO:0000256" key="9">
    <source>
        <dbReference type="SAM" id="MobiDB-lite"/>
    </source>
</evidence>
<dbReference type="GO" id="GO:0005634">
    <property type="term" value="C:nucleus"/>
    <property type="evidence" value="ECO:0007669"/>
    <property type="project" value="UniProtKB-SubCell"/>
</dbReference>
<proteinExistence type="inferred from homology"/>
<feature type="region of interest" description="Disordered" evidence="9">
    <location>
        <begin position="135"/>
        <end position="171"/>
    </location>
</feature>
<evidence type="ECO:0000256" key="7">
    <source>
        <dbReference type="ARBA" id="ARBA00023125"/>
    </source>
</evidence>
<accession>A0A976M9D1</accession>
<dbReference type="InterPro" id="IPR031657">
    <property type="entry name" value="REPA_OB_2"/>
</dbReference>
<dbReference type="CDD" id="cd04475">
    <property type="entry name" value="RPA1_DBD_B"/>
    <property type="match status" value="1"/>
</dbReference>
<dbReference type="SUPFAM" id="SSF50249">
    <property type="entry name" value="Nucleic acid-binding proteins"/>
    <property type="match status" value="3"/>
</dbReference>
<dbReference type="CDD" id="cd04476">
    <property type="entry name" value="RPA1_DBD_C"/>
    <property type="match status" value="1"/>
</dbReference>
<evidence type="ECO:0000256" key="1">
    <source>
        <dbReference type="ARBA" id="ARBA00004123"/>
    </source>
</evidence>
<keyword evidence="8" id="KW-0539">Nucleus</keyword>
<dbReference type="GO" id="GO:0008270">
    <property type="term" value="F:zinc ion binding"/>
    <property type="evidence" value="ECO:0007669"/>
    <property type="project" value="UniProtKB-KW"/>
</dbReference>
<dbReference type="PANTHER" id="PTHR47165:SF4">
    <property type="entry name" value="OS03G0429900 PROTEIN"/>
    <property type="match status" value="1"/>
</dbReference>
<dbReference type="CDD" id="cd04474">
    <property type="entry name" value="RPA1_DBD_A"/>
    <property type="match status" value="1"/>
</dbReference>
<sequence>MALPRILSKDFFTQLADAVTTANEKYFQEVHECQVPVKLLCLEQSCIADNKYLIETIDGTVPYTYKHTCLALVPPSPDGDRQLIGKIISFNQYKIARTRSRYLVVLTRISVVPGDYRHLIGNLIPTLVYHPGLGIEQDESHKSPKKEENTKESGPMRKQENVRSVKTISNPYEPPKNIKKKFEIPPTKISDLTLYTPKWLIRARVAFKSDIRKFNNQRGESQLFSVDLCDSNVGYKRRIRMHAGGDKSNVLRRVSEQVVHVSRGRPTNKKFNSLRHSCELILDEHCHIQLFQNDDTIPSFCFSFTPLDQIQNLQVGEQIDVMGVVVTAKDLQTVQVKSTGKELEKRDFLICDSTKSTIWLTSWGPKIRNFNYEGPDSHPLVCLKGAKVIEWQGKKLDVMTSTQVIFEPVIQEALELRKWWNENSHTLNFGAETSKVSSSKVFNQMSSLSEIISATNQALQFKSIDSNGMVFTTRALIELIKDGTFSWPSCPGCRKRMNNDDGWYCPRCENRGNPIHMYMLTLKLVDETSHMWVTAMGDVGESIMGTKAYNLVKLMEGGTTDETGKNFANYFEQVRLTEHVFKIKATVENFMDEPRIKYRVLKATPLEKEVEFAITDRVERIKKIMTED</sequence>
<evidence type="ECO:0000313" key="12">
    <source>
        <dbReference type="EMBL" id="UKJ90125.2"/>
    </source>
</evidence>
<evidence type="ECO:0000256" key="2">
    <source>
        <dbReference type="ARBA" id="ARBA00005690"/>
    </source>
</evidence>
<keyword evidence="6" id="KW-0862">Zinc</keyword>
<reference evidence="12" key="1">
    <citation type="submission" date="2022-07" db="EMBL/GenBank/DDBJ databases">
        <title>Evaluation of T. orientalis genome assembly methods using nanopore sequencing and analysis of variation between genomes.</title>
        <authorList>
            <person name="Yam J."/>
            <person name="Micallef M.L."/>
            <person name="Liu M."/>
            <person name="Djordjevic S.P."/>
            <person name="Bogema D.R."/>
            <person name="Jenkins C."/>
        </authorList>
    </citation>
    <scope>NUCLEOTIDE SEQUENCE</scope>
    <source>
        <strain evidence="12">Fish Creek</strain>
    </source>
</reference>
<keyword evidence="3" id="KW-0235">DNA replication</keyword>
<keyword evidence="4" id="KW-0479">Metal-binding</keyword>
<comment type="subcellular location">
    <subcellularLocation>
        <location evidence="1">Nucleus</location>
    </subcellularLocation>
</comment>
<dbReference type="InterPro" id="IPR047192">
    <property type="entry name" value="Euk_RPA1_DBD_C"/>
</dbReference>
<evidence type="ECO:0000256" key="3">
    <source>
        <dbReference type="ARBA" id="ARBA00022705"/>
    </source>
</evidence>
<evidence type="ECO:0000313" key="13">
    <source>
        <dbReference type="Proteomes" id="UP000244803"/>
    </source>
</evidence>
<dbReference type="InterPro" id="IPR012340">
    <property type="entry name" value="NA-bd_OB-fold"/>
</dbReference>
<evidence type="ECO:0000259" key="11">
    <source>
        <dbReference type="Pfam" id="PF16900"/>
    </source>
</evidence>
<comment type="similarity">
    <text evidence="2">Belongs to the replication factor A protein 1 family.</text>
</comment>
<feature type="compositionally biased region" description="Basic and acidic residues" evidence="9">
    <location>
        <begin position="138"/>
        <end position="163"/>
    </location>
</feature>
<evidence type="ECO:0000256" key="8">
    <source>
        <dbReference type="ARBA" id="ARBA00023242"/>
    </source>
</evidence>
<gene>
    <name evidence="12" type="ORF">MACJ_001055</name>
</gene>
<dbReference type="Pfam" id="PF16900">
    <property type="entry name" value="REPA_OB_2"/>
    <property type="match status" value="1"/>
</dbReference>
<evidence type="ECO:0000256" key="6">
    <source>
        <dbReference type="ARBA" id="ARBA00022833"/>
    </source>
</evidence>
<dbReference type="GO" id="GO:0003677">
    <property type="term" value="F:DNA binding"/>
    <property type="evidence" value="ECO:0007669"/>
    <property type="project" value="UniProtKB-KW"/>
</dbReference>
<dbReference type="EMBL" id="CP056068">
    <property type="protein sequence ID" value="UKJ90125.2"/>
    <property type="molecule type" value="Genomic_DNA"/>
</dbReference>
<dbReference type="Gene3D" id="2.40.50.140">
    <property type="entry name" value="Nucleic acid-binding proteins"/>
    <property type="match status" value="3"/>
</dbReference>
<evidence type="ECO:0000259" key="10">
    <source>
        <dbReference type="Pfam" id="PF08646"/>
    </source>
</evidence>
<protein>
    <submittedName>
        <fullName evidence="12">Replication factor-A protein 1</fullName>
    </submittedName>
</protein>
<dbReference type="OrthoDB" id="1751331at2759"/>
<dbReference type="Proteomes" id="UP000244803">
    <property type="component" value="Chromosome 2"/>
</dbReference>
<keyword evidence="7" id="KW-0238">DNA-binding</keyword>
<dbReference type="AlphaFoldDB" id="A0A976M9D1"/>
<dbReference type="FunFam" id="2.40.50.140:FF:000064">
    <property type="entry name" value="Replication protein A subunit"/>
    <property type="match status" value="1"/>
</dbReference>
<dbReference type="Pfam" id="PF08646">
    <property type="entry name" value="Rep_fac-A_C"/>
    <property type="match status" value="1"/>
</dbReference>
<dbReference type="GO" id="GO:0006260">
    <property type="term" value="P:DNA replication"/>
    <property type="evidence" value="ECO:0007669"/>
    <property type="project" value="UniProtKB-KW"/>
</dbReference>
<organism evidence="12 13">
    <name type="scientific">Theileria orientalis</name>
    <dbReference type="NCBI Taxonomy" id="68886"/>
    <lineage>
        <taxon>Eukaryota</taxon>
        <taxon>Sar</taxon>
        <taxon>Alveolata</taxon>
        <taxon>Apicomplexa</taxon>
        <taxon>Aconoidasida</taxon>
        <taxon>Piroplasmida</taxon>
        <taxon>Theileriidae</taxon>
        <taxon>Theileria</taxon>
    </lineage>
</organism>
<dbReference type="PANTHER" id="PTHR47165">
    <property type="entry name" value="OS03G0429900 PROTEIN"/>
    <property type="match status" value="1"/>
</dbReference>
<feature type="domain" description="Replication protein A OB" evidence="11">
    <location>
        <begin position="307"/>
        <end position="405"/>
    </location>
</feature>
<dbReference type="InterPro" id="IPR013955">
    <property type="entry name" value="Rep_factor-A_C"/>
</dbReference>
<keyword evidence="5" id="KW-0863">Zinc-finger</keyword>
<feature type="domain" description="Replication factor A C-terminal" evidence="10">
    <location>
        <begin position="471"/>
        <end position="610"/>
    </location>
</feature>
<evidence type="ECO:0000256" key="5">
    <source>
        <dbReference type="ARBA" id="ARBA00022771"/>
    </source>
</evidence>
<evidence type="ECO:0000256" key="4">
    <source>
        <dbReference type="ARBA" id="ARBA00022723"/>
    </source>
</evidence>